<dbReference type="EMBL" id="LSRX01000103">
    <property type="protein sequence ID" value="OLQ09158.1"/>
    <property type="molecule type" value="Genomic_DNA"/>
</dbReference>
<protein>
    <submittedName>
        <fullName evidence="1">Uncharacterized protein</fullName>
    </submittedName>
</protein>
<evidence type="ECO:0000313" key="1">
    <source>
        <dbReference type="EMBL" id="OLQ09158.1"/>
    </source>
</evidence>
<keyword evidence="2" id="KW-1185">Reference proteome</keyword>
<name>A0A1Q9EP50_SYMMI</name>
<evidence type="ECO:0000313" key="2">
    <source>
        <dbReference type="Proteomes" id="UP000186817"/>
    </source>
</evidence>
<dbReference type="AlphaFoldDB" id="A0A1Q9EP50"/>
<organism evidence="1 2">
    <name type="scientific">Symbiodinium microadriaticum</name>
    <name type="common">Dinoflagellate</name>
    <name type="synonym">Zooxanthella microadriatica</name>
    <dbReference type="NCBI Taxonomy" id="2951"/>
    <lineage>
        <taxon>Eukaryota</taxon>
        <taxon>Sar</taxon>
        <taxon>Alveolata</taxon>
        <taxon>Dinophyceae</taxon>
        <taxon>Suessiales</taxon>
        <taxon>Symbiodiniaceae</taxon>
        <taxon>Symbiodinium</taxon>
    </lineage>
</organism>
<comment type="caution">
    <text evidence="1">The sequence shown here is derived from an EMBL/GenBank/DDBJ whole genome shotgun (WGS) entry which is preliminary data.</text>
</comment>
<reference evidence="1 2" key="1">
    <citation type="submission" date="2016-02" db="EMBL/GenBank/DDBJ databases">
        <title>Genome analysis of coral dinoflagellate symbionts highlights evolutionary adaptations to a symbiotic lifestyle.</title>
        <authorList>
            <person name="Aranda M."/>
            <person name="Li Y."/>
            <person name="Liew Y.J."/>
            <person name="Baumgarten S."/>
            <person name="Simakov O."/>
            <person name="Wilson M."/>
            <person name="Piel J."/>
            <person name="Ashoor H."/>
            <person name="Bougouffa S."/>
            <person name="Bajic V.B."/>
            <person name="Ryu T."/>
            <person name="Ravasi T."/>
            <person name="Bayer T."/>
            <person name="Micklem G."/>
            <person name="Kim H."/>
            <person name="Bhak J."/>
            <person name="Lajeunesse T.C."/>
            <person name="Voolstra C.R."/>
        </authorList>
    </citation>
    <scope>NUCLEOTIDE SEQUENCE [LARGE SCALE GENOMIC DNA]</scope>
    <source>
        <strain evidence="1 2">CCMP2467</strain>
    </source>
</reference>
<gene>
    <name evidence="1" type="ORF">AK812_SmicGene7346</name>
</gene>
<accession>A0A1Q9EP50</accession>
<dbReference type="Proteomes" id="UP000186817">
    <property type="component" value="Unassembled WGS sequence"/>
</dbReference>
<proteinExistence type="predicted"/>
<sequence length="151" mass="16300">MSAQKAGATSPAADVTLLCHFRGLQESEEKRAATMNPLSRSLMQSNWQLHRVAFHVLFASFCRQASLILGVGNRVIRYIFQQLANFFVPLIDKLNGSLVLGGIGEDVRGAGKVDAHSGTASLWAPPKHVLFTDTRVRNPTLSAANADGAVQ</sequence>